<sequence length="48" mass="5410">MLSPEQLDVLTRAMDVRNARLPSTARQRPDLDAEIRAAHTRSQPPRAT</sequence>
<name>D5ZQG0_STRV1</name>
<gene>
    <name evidence="2" type="ORF">SSFG_07637</name>
</gene>
<dbReference type="RefSeq" id="WP_004993928.1">
    <property type="nucleotide sequence ID" value="NZ_DS999641.1"/>
</dbReference>
<feature type="region of interest" description="Disordered" evidence="1">
    <location>
        <begin position="20"/>
        <end position="48"/>
    </location>
</feature>
<evidence type="ECO:0000313" key="3">
    <source>
        <dbReference type="Proteomes" id="UP000003824"/>
    </source>
</evidence>
<feature type="compositionally biased region" description="Basic and acidic residues" evidence="1">
    <location>
        <begin position="27"/>
        <end position="37"/>
    </location>
</feature>
<evidence type="ECO:0000313" key="2">
    <source>
        <dbReference type="EMBL" id="EFE72402.2"/>
    </source>
</evidence>
<evidence type="ECO:0000256" key="1">
    <source>
        <dbReference type="SAM" id="MobiDB-lite"/>
    </source>
</evidence>
<reference evidence="3" key="1">
    <citation type="submission" date="2008-12" db="EMBL/GenBank/DDBJ databases">
        <title>Annotation of Streptomyces ghanaensis ATCC 14672.</title>
        <authorList>
            <consortium name="The Broad Institute Genome Sequencing Platform"/>
            <consortium name="Broad Institute Microbial Sequencing Center"/>
            <person name="Fischbach M."/>
            <person name="Ward D."/>
            <person name="Young S."/>
            <person name="Kodira C.D."/>
            <person name="Zeng Q."/>
            <person name="Koehrsen M."/>
            <person name="Godfrey P."/>
            <person name="Alvarado L."/>
            <person name="Berlin A.M."/>
            <person name="Borenstein D."/>
            <person name="Chen Z."/>
            <person name="Engels R."/>
            <person name="Freedman E."/>
            <person name="Gellesch M."/>
            <person name="Goldberg J."/>
            <person name="Griggs A."/>
            <person name="Gujja S."/>
            <person name="Heiman D.I."/>
            <person name="Hepburn T.A."/>
            <person name="Howarth C."/>
            <person name="Jen D."/>
            <person name="Larson L."/>
            <person name="Lewis B."/>
            <person name="Mehta T."/>
            <person name="Park D."/>
            <person name="Pearson M."/>
            <person name="Roberts A."/>
            <person name="Saif S."/>
            <person name="Shea T.D."/>
            <person name="Shenoy N."/>
            <person name="Sisk P."/>
            <person name="Stolte C."/>
            <person name="Sykes S.N."/>
            <person name="Walk T."/>
            <person name="White J."/>
            <person name="Yandava C."/>
            <person name="Straight P."/>
            <person name="Clardy J."/>
            <person name="Hung D."/>
            <person name="Kolter R."/>
            <person name="Mekalanos J."/>
            <person name="Walker S."/>
            <person name="Walsh C.T."/>
            <person name="Wieland B.L.C."/>
            <person name="Ilzarbe M."/>
            <person name="Galagan J."/>
            <person name="Nusbaum C."/>
            <person name="Birren B."/>
        </authorList>
    </citation>
    <scope>NUCLEOTIDE SEQUENCE [LARGE SCALE GENOMIC DNA]</scope>
    <source>
        <strain evidence="3">ATCC 14672 / DSM 40746 / JCM 4963 / KCTC 9882 / NRRL B-12104 / FH 1290</strain>
    </source>
</reference>
<dbReference type="AlphaFoldDB" id="D5ZQG0"/>
<accession>D5ZQG0</accession>
<dbReference type="EMBL" id="DS999641">
    <property type="protein sequence ID" value="EFE72402.2"/>
    <property type="molecule type" value="Genomic_DNA"/>
</dbReference>
<organism evidence="2 3">
    <name type="scientific">Streptomyces viridosporus (strain ATCC 14672 / DSM 40746 / JCM 4963 / KCTC 9882 / NRRL B-12104 / FH 1290)</name>
    <name type="common">Streptomyces ghanaensis</name>
    <dbReference type="NCBI Taxonomy" id="566461"/>
    <lineage>
        <taxon>Bacteria</taxon>
        <taxon>Bacillati</taxon>
        <taxon>Actinomycetota</taxon>
        <taxon>Actinomycetes</taxon>
        <taxon>Kitasatosporales</taxon>
        <taxon>Streptomycetaceae</taxon>
        <taxon>Streptomyces</taxon>
    </lineage>
</organism>
<dbReference type="Proteomes" id="UP000003824">
    <property type="component" value="Unassembled WGS sequence"/>
</dbReference>
<dbReference type="eggNOG" id="ENOG50326TS">
    <property type="taxonomic scope" value="Bacteria"/>
</dbReference>
<proteinExistence type="predicted"/>
<protein>
    <submittedName>
        <fullName evidence="2">Predicted protein</fullName>
    </submittedName>
</protein>